<keyword evidence="3" id="KW-1185">Reference proteome</keyword>
<feature type="region of interest" description="Disordered" evidence="1">
    <location>
        <begin position="44"/>
        <end position="112"/>
    </location>
</feature>
<dbReference type="HOGENOM" id="CLU_1631485_0_0_1"/>
<dbReference type="RefSeq" id="XP_005775678.1">
    <property type="nucleotide sequence ID" value="XM_005775621.1"/>
</dbReference>
<sequence length="163" mass="17941">HRERGQKERGGGQLAALRHARLCRERWRGHVQCLQRHRRGPPLGAGCRRAPGDGRYRIGERGQGGGLGRRQRPRGGHVREAALQLPAKGDGGGLPRMRRPGRRRLRQLPGDDRPAPLPGAIFAGRLYGLMRVRSLAPALSGFTCPSTMDLSHMDSSVGARRML</sequence>
<proteinExistence type="predicted"/>
<evidence type="ECO:0000256" key="1">
    <source>
        <dbReference type="SAM" id="MobiDB-lite"/>
    </source>
</evidence>
<name>A0A0D3JIB4_EMIH1</name>
<evidence type="ECO:0000313" key="2">
    <source>
        <dbReference type="EnsemblProtists" id="EOD23249"/>
    </source>
</evidence>
<dbReference type="EnsemblProtists" id="EOD23249">
    <property type="protein sequence ID" value="EOD23249"/>
    <property type="gene ID" value="EMIHUDRAFT_368265"/>
</dbReference>
<feature type="compositionally biased region" description="Basic and acidic residues" evidence="1">
    <location>
        <begin position="50"/>
        <end position="60"/>
    </location>
</feature>
<dbReference type="Proteomes" id="UP000013827">
    <property type="component" value="Unassembled WGS sequence"/>
</dbReference>
<dbReference type="KEGG" id="ehx:EMIHUDRAFT_368265"/>
<evidence type="ECO:0000313" key="3">
    <source>
        <dbReference type="Proteomes" id="UP000013827"/>
    </source>
</evidence>
<reference evidence="2" key="2">
    <citation type="submission" date="2024-10" db="UniProtKB">
        <authorList>
            <consortium name="EnsemblProtists"/>
        </authorList>
    </citation>
    <scope>IDENTIFICATION</scope>
</reference>
<dbReference type="AlphaFoldDB" id="A0A0D3JIB4"/>
<dbReference type="PaxDb" id="2903-EOD23249"/>
<accession>A0A0D3JIB4</accession>
<protein>
    <submittedName>
        <fullName evidence="2">Uncharacterized protein</fullName>
    </submittedName>
</protein>
<reference evidence="3" key="1">
    <citation type="journal article" date="2013" name="Nature">
        <title>Pan genome of the phytoplankton Emiliania underpins its global distribution.</title>
        <authorList>
            <person name="Read B.A."/>
            <person name="Kegel J."/>
            <person name="Klute M.J."/>
            <person name="Kuo A."/>
            <person name="Lefebvre S.C."/>
            <person name="Maumus F."/>
            <person name="Mayer C."/>
            <person name="Miller J."/>
            <person name="Monier A."/>
            <person name="Salamov A."/>
            <person name="Young J."/>
            <person name="Aguilar M."/>
            <person name="Claverie J.M."/>
            <person name="Frickenhaus S."/>
            <person name="Gonzalez K."/>
            <person name="Herman E.K."/>
            <person name="Lin Y.C."/>
            <person name="Napier J."/>
            <person name="Ogata H."/>
            <person name="Sarno A.F."/>
            <person name="Shmutz J."/>
            <person name="Schroeder D."/>
            <person name="de Vargas C."/>
            <person name="Verret F."/>
            <person name="von Dassow P."/>
            <person name="Valentin K."/>
            <person name="Van de Peer Y."/>
            <person name="Wheeler G."/>
            <person name="Dacks J.B."/>
            <person name="Delwiche C.F."/>
            <person name="Dyhrman S.T."/>
            <person name="Glockner G."/>
            <person name="John U."/>
            <person name="Richards T."/>
            <person name="Worden A.Z."/>
            <person name="Zhang X."/>
            <person name="Grigoriev I.V."/>
            <person name="Allen A.E."/>
            <person name="Bidle K."/>
            <person name="Borodovsky M."/>
            <person name="Bowler C."/>
            <person name="Brownlee C."/>
            <person name="Cock J.M."/>
            <person name="Elias M."/>
            <person name="Gladyshev V.N."/>
            <person name="Groth M."/>
            <person name="Guda C."/>
            <person name="Hadaegh A."/>
            <person name="Iglesias-Rodriguez M.D."/>
            <person name="Jenkins J."/>
            <person name="Jones B.M."/>
            <person name="Lawson T."/>
            <person name="Leese F."/>
            <person name="Lindquist E."/>
            <person name="Lobanov A."/>
            <person name="Lomsadze A."/>
            <person name="Malik S.B."/>
            <person name="Marsh M.E."/>
            <person name="Mackinder L."/>
            <person name="Mock T."/>
            <person name="Mueller-Roeber B."/>
            <person name="Pagarete A."/>
            <person name="Parker M."/>
            <person name="Probert I."/>
            <person name="Quesneville H."/>
            <person name="Raines C."/>
            <person name="Rensing S.A."/>
            <person name="Riano-Pachon D.M."/>
            <person name="Richier S."/>
            <person name="Rokitta S."/>
            <person name="Shiraiwa Y."/>
            <person name="Soanes D.M."/>
            <person name="van der Giezen M."/>
            <person name="Wahlund T.M."/>
            <person name="Williams B."/>
            <person name="Wilson W."/>
            <person name="Wolfe G."/>
            <person name="Wurch L.L."/>
        </authorList>
    </citation>
    <scope>NUCLEOTIDE SEQUENCE</scope>
</reference>
<organism evidence="2 3">
    <name type="scientific">Emiliania huxleyi (strain CCMP1516)</name>
    <dbReference type="NCBI Taxonomy" id="280463"/>
    <lineage>
        <taxon>Eukaryota</taxon>
        <taxon>Haptista</taxon>
        <taxon>Haptophyta</taxon>
        <taxon>Prymnesiophyceae</taxon>
        <taxon>Isochrysidales</taxon>
        <taxon>Noelaerhabdaceae</taxon>
        <taxon>Emiliania</taxon>
    </lineage>
</organism>
<dbReference type="GeneID" id="17268795"/>
<feature type="compositionally biased region" description="Basic residues" evidence="1">
    <location>
        <begin position="96"/>
        <end position="106"/>
    </location>
</feature>